<reference evidence="1 2" key="2">
    <citation type="journal article" date="2016" name="Int. J. Syst. Evol. Microbiol.">
        <title>Flavisolibacter tropicus sp. nov., isolated from tropical soil.</title>
        <authorList>
            <person name="Lee J.J."/>
            <person name="Kang M.S."/>
            <person name="Kim G.S."/>
            <person name="Lee C.S."/>
            <person name="Lim S."/>
            <person name="Lee J."/>
            <person name="Roh S.H."/>
            <person name="Kang H."/>
            <person name="Ha J.M."/>
            <person name="Bae S."/>
            <person name="Jung H.Y."/>
            <person name="Kim M.K."/>
        </authorList>
    </citation>
    <scope>NUCLEOTIDE SEQUENCE [LARGE SCALE GENOMIC DNA]</scope>
    <source>
        <strain evidence="1 2">LCS9</strain>
    </source>
</reference>
<dbReference type="AlphaFoldDB" id="A0A172TYZ0"/>
<keyword evidence="2" id="KW-1185">Reference proteome</keyword>
<dbReference type="Proteomes" id="UP000077177">
    <property type="component" value="Chromosome"/>
</dbReference>
<proteinExistence type="predicted"/>
<gene>
    <name evidence="1" type="ORF">SY85_17180</name>
</gene>
<dbReference type="OrthoDB" id="675429at2"/>
<name>A0A172TYZ0_9BACT</name>
<dbReference type="EMBL" id="CP011390">
    <property type="protein sequence ID" value="ANE51967.1"/>
    <property type="molecule type" value="Genomic_DNA"/>
</dbReference>
<sequence>MENRNRDLLVLLKTPSLSGEAFEKHIECLHSILIRVENENAFCQAHELVARNSITSNKKKIIKASAHDELKPFYFLINKN</sequence>
<protein>
    <submittedName>
        <fullName evidence="1">Uncharacterized protein</fullName>
    </submittedName>
</protein>
<dbReference type="RefSeq" id="WP_066406108.1">
    <property type="nucleotide sequence ID" value="NZ_CP011390.1"/>
</dbReference>
<evidence type="ECO:0000313" key="2">
    <source>
        <dbReference type="Proteomes" id="UP000077177"/>
    </source>
</evidence>
<organism evidence="1 2">
    <name type="scientific">Flavisolibacter tropicus</name>
    <dbReference type="NCBI Taxonomy" id="1492898"/>
    <lineage>
        <taxon>Bacteria</taxon>
        <taxon>Pseudomonadati</taxon>
        <taxon>Bacteroidota</taxon>
        <taxon>Chitinophagia</taxon>
        <taxon>Chitinophagales</taxon>
        <taxon>Chitinophagaceae</taxon>
        <taxon>Flavisolibacter</taxon>
    </lineage>
</organism>
<accession>A0A172TYZ0</accession>
<evidence type="ECO:0000313" key="1">
    <source>
        <dbReference type="EMBL" id="ANE51967.1"/>
    </source>
</evidence>
<dbReference type="KEGG" id="fla:SY85_17180"/>
<reference evidence="2" key="1">
    <citation type="submission" date="2015-01" db="EMBL/GenBank/DDBJ databases">
        <title>Flavisolibacter sp./LCS9/ whole genome sequencing.</title>
        <authorList>
            <person name="Kim M.K."/>
            <person name="Srinivasan S."/>
            <person name="Lee J.-J."/>
        </authorList>
    </citation>
    <scope>NUCLEOTIDE SEQUENCE [LARGE SCALE GENOMIC DNA]</scope>
    <source>
        <strain evidence="2">LCS9</strain>
    </source>
</reference>